<keyword evidence="3" id="KW-1185">Reference proteome</keyword>
<dbReference type="RefSeq" id="WP_408340628.1">
    <property type="nucleotide sequence ID" value="NZ_JAQQCF010000056.1"/>
</dbReference>
<proteinExistence type="predicted"/>
<feature type="region of interest" description="Disordered" evidence="1">
    <location>
        <begin position="1"/>
        <end position="50"/>
    </location>
</feature>
<accession>A0ABW9E399</accession>
<name>A0ABW9E399_9BURK</name>
<organism evidence="2 3">
    <name type="scientific">Paraburkholderia metrosideri</name>
    <dbReference type="NCBI Taxonomy" id="580937"/>
    <lineage>
        <taxon>Bacteria</taxon>
        <taxon>Pseudomonadati</taxon>
        <taxon>Pseudomonadota</taxon>
        <taxon>Betaproteobacteria</taxon>
        <taxon>Burkholderiales</taxon>
        <taxon>Burkholderiaceae</taxon>
        <taxon>Paraburkholderia</taxon>
    </lineage>
</organism>
<dbReference type="InterPro" id="IPR019289">
    <property type="entry name" value="Phage_tail_E/E"/>
</dbReference>
<dbReference type="EMBL" id="JAQQCF010000056">
    <property type="protein sequence ID" value="MFM0642058.1"/>
    <property type="molecule type" value="Genomic_DNA"/>
</dbReference>
<evidence type="ECO:0000256" key="1">
    <source>
        <dbReference type="SAM" id="MobiDB-lite"/>
    </source>
</evidence>
<evidence type="ECO:0000313" key="2">
    <source>
        <dbReference type="EMBL" id="MFM0642058.1"/>
    </source>
</evidence>
<evidence type="ECO:0000313" key="3">
    <source>
        <dbReference type="Proteomes" id="UP001629432"/>
    </source>
</evidence>
<protein>
    <submittedName>
        <fullName evidence="2">Phage tail assembly protein</fullName>
    </submittedName>
</protein>
<comment type="caution">
    <text evidence="2">The sequence shown here is derived from an EMBL/GenBank/DDBJ whole genome shotgun (WGS) entry which is preliminary data.</text>
</comment>
<dbReference type="Pfam" id="PF10109">
    <property type="entry name" value="Phage_TAC_7"/>
    <property type="match status" value="1"/>
</dbReference>
<reference evidence="2 3" key="1">
    <citation type="journal article" date="2024" name="Chem. Sci.">
        <title>Discovery of megapolipeptins by genome mining of a Burkholderiales bacteria collection.</title>
        <authorList>
            <person name="Paulo B.S."/>
            <person name="Recchia M.J.J."/>
            <person name="Lee S."/>
            <person name="Fergusson C.H."/>
            <person name="Romanowski S.B."/>
            <person name="Hernandez A."/>
            <person name="Krull N."/>
            <person name="Liu D.Y."/>
            <person name="Cavanagh H."/>
            <person name="Bos A."/>
            <person name="Gray C.A."/>
            <person name="Murphy B.T."/>
            <person name="Linington R.G."/>
            <person name="Eustaquio A.S."/>
        </authorList>
    </citation>
    <scope>NUCLEOTIDE SEQUENCE [LARGE SCALE GENOMIC DNA]</scope>
    <source>
        <strain evidence="2 3">RL17-338-BIC-A</strain>
    </source>
</reference>
<sequence length="139" mass="14672">MNTQDAASHAHSITDPGHSHSLGVSDPAHNHGAEADASATAKDPNTHTLDFPIVRGKQTITEITLRRPTSGELRGTSLSSLVDLDIAALQKVLPRISTPTLTEMDVAQIDPADLVQLGGIFAGFLMPKAMKSKLESLNA</sequence>
<gene>
    <name evidence="2" type="ORF">PQQ63_35830</name>
</gene>
<dbReference type="Proteomes" id="UP001629432">
    <property type="component" value="Unassembled WGS sequence"/>
</dbReference>